<name>A0ABD3RAM9_9LAMI</name>
<comment type="caution">
    <text evidence="2">The sequence shown here is derived from an EMBL/GenBank/DDBJ whole genome shotgun (WGS) entry which is preliminary data.</text>
</comment>
<dbReference type="PANTHER" id="PTHR33144:SF52">
    <property type="match status" value="1"/>
</dbReference>
<evidence type="ECO:0000313" key="3">
    <source>
        <dbReference type="Proteomes" id="UP001634393"/>
    </source>
</evidence>
<accession>A0ABD3RAM9</accession>
<protein>
    <submittedName>
        <fullName evidence="2">Uncharacterized protein</fullName>
    </submittedName>
</protein>
<sequence length="209" mass="23250">MAGKRKHTGKTMMDVVAEASSTSASSATRSLSRQSEAQSCSRSGSLSGPPHPDASSGSSDPSSQDKQMGRGRSKMTSLWESGAKLQLVLTDDGRIDGPHRVQFKTQLGVMARNASRFPLTKTSFKEIDPHVIDAFWKEIKENTTLSDEARKVVVEDLAAKWKQGKYKLKKKSFKAFKDDTKRMKVLLDHCVPKAESEAMLKYWNLEEVR</sequence>
<feature type="region of interest" description="Disordered" evidence="1">
    <location>
        <begin position="1"/>
        <end position="76"/>
    </location>
</feature>
<reference evidence="2 3" key="1">
    <citation type="submission" date="2024-12" db="EMBL/GenBank/DDBJ databases">
        <title>The unique morphological basis and parallel evolutionary history of personate flowers in Penstemon.</title>
        <authorList>
            <person name="Depatie T.H."/>
            <person name="Wessinger C.A."/>
        </authorList>
    </citation>
    <scope>NUCLEOTIDE SEQUENCE [LARGE SCALE GENOMIC DNA]</scope>
    <source>
        <strain evidence="2">WTNN_2</strain>
        <tissue evidence="2">Leaf</tissue>
    </source>
</reference>
<feature type="compositionally biased region" description="Polar residues" evidence="1">
    <location>
        <begin position="37"/>
        <end position="46"/>
    </location>
</feature>
<feature type="compositionally biased region" description="Low complexity" evidence="1">
    <location>
        <begin position="53"/>
        <end position="62"/>
    </location>
</feature>
<dbReference type="PANTHER" id="PTHR33144">
    <property type="entry name" value="OS10G0409366 PROTEIN-RELATED"/>
    <property type="match status" value="1"/>
</dbReference>
<dbReference type="EMBL" id="JBJXBP010000122">
    <property type="protein sequence ID" value="KAL3809804.1"/>
    <property type="molecule type" value="Genomic_DNA"/>
</dbReference>
<proteinExistence type="predicted"/>
<organism evidence="2 3">
    <name type="scientific">Penstemon smallii</name>
    <dbReference type="NCBI Taxonomy" id="265156"/>
    <lineage>
        <taxon>Eukaryota</taxon>
        <taxon>Viridiplantae</taxon>
        <taxon>Streptophyta</taxon>
        <taxon>Embryophyta</taxon>
        <taxon>Tracheophyta</taxon>
        <taxon>Spermatophyta</taxon>
        <taxon>Magnoliopsida</taxon>
        <taxon>eudicotyledons</taxon>
        <taxon>Gunneridae</taxon>
        <taxon>Pentapetalae</taxon>
        <taxon>asterids</taxon>
        <taxon>lamiids</taxon>
        <taxon>Lamiales</taxon>
        <taxon>Plantaginaceae</taxon>
        <taxon>Cheloneae</taxon>
        <taxon>Penstemon</taxon>
    </lineage>
</organism>
<dbReference type="AlphaFoldDB" id="A0ABD3RAM9"/>
<feature type="compositionally biased region" description="Low complexity" evidence="1">
    <location>
        <begin position="17"/>
        <end position="36"/>
    </location>
</feature>
<keyword evidence="3" id="KW-1185">Reference proteome</keyword>
<evidence type="ECO:0000256" key="1">
    <source>
        <dbReference type="SAM" id="MobiDB-lite"/>
    </source>
</evidence>
<evidence type="ECO:0000313" key="2">
    <source>
        <dbReference type="EMBL" id="KAL3809804.1"/>
    </source>
</evidence>
<gene>
    <name evidence="2" type="ORF">ACJIZ3_000096</name>
</gene>
<dbReference type="Proteomes" id="UP001634393">
    <property type="component" value="Unassembled WGS sequence"/>
</dbReference>